<dbReference type="Proteomes" id="UP001346869">
    <property type="component" value="Unassembled WGS sequence"/>
</dbReference>
<dbReference type="EMBL" id="JAUZQC010000006">
    <property type="protein sequence ID" value="KAK5869300.1"/>
    <property type="molecule type" value="Genomic_DNA"/>
</dbReference>
<evidence type="ECO:0000313" key="6">
    <source>
        <dbReference type="Proteomes" id="UP001346869"/>
    </source>
</evidence>
<reference evidence="5 6" key="2">
    <citation type="journal article" date="2023" name="Mol. Biol. Evol.">
        <title>Genomics of Secondarily Temperate Adaptation in the Only Non-Antarctic Icefish.</title>
        <authorList>
            <person name="Rivera-Colon A.G."/>
            <person name="Rayamajhi N."/>
            <person name="Minhas B.F."/>
            <person name="Madrigal G."/>
            <person name="Bilyk K.T."/>
            <person name="Yoon V."/>
            <person name="Hune M."/>
            <person name="Gregory S."/>
            <person name="Cheng C.H.C."/>
            <person name="Catchen J.M."/>
        </authorList>
    </citation>
    <scope>NUCLEOTIDE SEQUENCE [LARGE SCALE GENOMIC DNA]</scope>
    <source>
        <strain evidence="5">JMC-PN-2008</strain>
    </source>
</reference>
<dbReference type="GO" id="GO:0008270">
    <property type="term" value="F:zinc ion binding"/>
    <property type="evidence" value="ECO:0007669"/>
    <property type="project" value="UniProtKB-KW"/>
</dbReference>
<dbReference type="AlphaFoldDB" id="A0AAN7XVP3"/>
<keyword evidence="3" id="KW-0862">Zinc</keyword>
<sequence>MGSEYQTLSSAESCKSLFIETSECFICRDVELQASDPLRNFCDCKNLLSHHVCLSTWIQKGCESEHRLHCIICKAKQEYVPCYNMN</sequence>
<evidence type="ECO:0000256" key="2">
    <source>
        <dbReference type="ARBA" id="ARBA00022771"/>
    </source>
</evidence>
<evidence type="ECO:0000259" key="4">
    <source>
        <dbReference type="PROSITE" id="PS51292"/>
    </source>
</evidence>
<accession>A0AAN7XVP3</accession>
<feature type="domain" description="RING-CH-type" evidence="4">
    <location>
        <begin position="16"/>
        <end position="80"/>
    </location>
</feature>
<evidence type="ECO:0000256" key="1">
    <source>
        <dbReference type="ARBA" id="ARBA00022723"/>
    </source>
</evidence>
<organism evidence="5 6">
    <name type="scientific">Eleginops maclovinus</name>
    <name type="common">Patagonian blennie</name>
    <name type="synonym">Eleginus maclovinus</name>
    <dbReference type="NCBI Taxonomy" id="56733"/>
    <lineage>
        <taxon>Eukaryota</taxon>
        <taxon>Metazoa</taxon>
        <taxon>Chordata</taxon>
        <taxon>Craniata</taxon>
        <taxon>Vertebrata</taxon>
        <taxon>Euteleostomi</taxon>
        <taxon>Actinopterygii</taxon>
        <taxon>Neopterygii</taxon>
        <taxon>Teleostei</taxon>
        <taxon>Neoteleostei</taxon>
        <taxon>Acanthomorphata</taxon>
        <taxon>Eupercaria</taxon>
        <taxon>Perciformes</taxon>
        <taxon>Notothenioidei</taxon>
        <taxon>Eleginopidae</taxon>
        <taxon>Eleginops</taxon>
    </lineage>
</organism>
<keyword evidence="2" id="KW-0863">Zinc-finger</keyword>
<dbReference type="InterPro" id="IPR011016">
    <property type="entry name" value="Znf_RING-CH"/>
</dbReference>
<dbReference type="PROSITE" id="PS51292">
    <property type="entry name" value="ZF_RING_CH"/>
    <property type="match status" value="1"/>
</dbReference>
<name>A0AAN7XVP3_ELEMC</name>
<reference evidence="5 6" key="1">
    <citation type="journal article" date="2023" name="Genes (Basel)">
        <title>Chromosome-Level Genome Assembly and Circadian Gene Repertoire of the Patagonia Blennie Eleginops maclovinus-The Closest Ancestral Proxy of Antarctic Cryonotothenioids.</title>
        <authorList>
            <person name="Cheng C.C."/>
            <person name="Rivera-Colon A.G."/>
            <person name="Minhas B.F."/>
            <person name="Wilson L."/>
            <person name="Rayamajhi N."/>
            <person name="Vargas-Chacoff L."/>
            <person name="Catchen J.M."/>
        </authorList>
    </citation>
    <scope>NUCLEOTIDE SEQUENCE [LARGE SCALE GENOMIC DNA]</scope>
    <source>
        <strain evidence="5">JMC-PN-2008</strain>
    </source>
</reference>
<dbReference type="SMART" id="SM00744">
    <property type="entry name" value="RINGv"/>
    <property type="match status" value="1"/>
</dbReference>
<keyword evidence="1" id="KW-0479">Metal-binding</keyword>
<keyword evidence="6" id="KW-1185">Reference proteome</keyword>
<evidence type="ECO:0000313" key="5">
    <source>
        <dbReference type="EMBL" id="KAK5869300.1"/>
    </source>
</evidence>
<evidence type="ECO:0000256" key="3">
    <source>
        <dbReference type="ARBA" id="ARBA00022833"/>
    </source>
</evidence>
<proteinExistence type="predicted"/>
<gene>
    <name evidence="5" type="ORF">PBY51_024028</name>
</gene>
<protein>
    <recommendedName>
        <fullName evidence="4">RING-CH-type domain-containing protein</fullName>
    </recommendedName>
</protein>
<comment type="caution">
    <text evidence="5">The sequence shown here is derived from an EMBL/GenBank/DDBJ whole genome shotgun (WGS) entry which is preliminary data.</text>
</comment>